<gene>
    <name evidence="2" type="ORF">ACN38_g13061</name>
</gene>
<comment type="caution">
    <text evidence="2">The sequence shown here is derived from an EMBL/GenBank/DDBJ whole genome shotgun (WGS) entry which is preliminary data.</text>
</comment>
<proteinExistence type="predicted"/>
<dbReference type="EMBL" id="LHQQ01000581">
    <property type="protein sequence ID" value="KOS36217.1"/>
    <property type="molecule type" value="Genomic_DNA"/>
</dbReference>
<name>A0A0M8NS73_9EURO</name>
<feature type="transmembrane region" description="Helical" evidence="1">
    <location>
        <begin position="18"/>
        <end position="38"/>
    </location>
</feature>
<keyword evidence="1" id="KW-1133">Transmembrane helix</keyword>
<sequence>MQPCTLTHPPALKACNFLAFKSCLFFNFTSLNLLFFWVNQMPDFSHPNHLSEEMLLLFWKRLRKAICRYSRSWNLVHFDSAYTNFLLHLGSIDIYMPQLRIHRRSFLR</sequence>
<evidence type="ECO:0000313" key="3">
    <source>
        <dbReference type="Proteomes" id="UP000037696"/>
    </source>
</evidence>
<keyword evidence="1" id="KW-0472">Membrane</keyword>
<dbReference type="Proteomes" id="UP000037696">
    <property type="component" value="Unassembled WGS sequence"/>
</dbReference>
<reference evidence="2 3" key="1">
    <citation type="submission" date="2015-08" db="EMBL/GenBank/DDBJ databases">
        <title>Genome sequencing of Penicillium nordicum.</title>
        <authorList>
            <person name="Nguyen H.D."/>
            <person name="Seifert K.A."/>
        </authorList>
    </citation>
    <scope>NUCLEOTIDE SEQUENCE [LARGE SCALE GENOMIC DNA]</scope>
    <source>
        <strain evidence="2 3">DAOMC 185683</strain>
    </source>
</reference>
<protein>
    <submittedName>
        <fullName evidence="2">Uncharacterized protein</fullName>
    </submittedName>
</protein>
<evidence type="ECO:0000313" key="2">
    <source>
        <dbReference type="EMBL" id="KOS36217.1"/>
    </source>
</evidence>
<accession>A0A0M8NS73</accession>
<organism evidence="2 3">
    <name type="scientific">Penicillium nordicum</name>
    <dbReference type="NCBI Taxonomy" id="229535"/>
    <lineage>
        <taxon>Eukaryota</taxon>
        <taxon>Fungi</taxon>
        <taxon>Dikarya</taxon>
        <taxon>Ascomycota</taxon>
        <taxon>Pezizomycotina</taxon>
        <taxon>Eurotiomycetes</taxon>
        <taxon>Eurotiomycetidae</taxon>
        <taxon>Eurotiales</taxon>
        <taxon>Aspergillaceae</taxon>
        <taxon>Penicillium</taxon>
    </lineage>
</organism>
<keyword evidence="3" id="KW-1185">Reference proteome</keyword>
<dbReference type="AlphaFoldDB" id="A0A0M8NS73"/>
<evidence type="ECO:0000256" key="1">
    <source>
        <dbReference type="SAM" id="Phobius"/>
    </source>
</evidence>
<keyword evidence="1" id="KW-0812">Transmembrane</keyword>